<gene>
    <name evidence="2" type="ORF">QBC42DRAFT_206610</name>
</gene>
<feature type="compositionally biased region" description="Basic and acidic residues" evidence="1">
    <location>
        <begin position="335"/>
        <end position="371"/>
    </location>
</feature>
<organism evidence="2 3">
    <name type="scientific">Cladorrhinum samala</name>
    <dbReference type="NCBI Taxonomy" id="585594"/>
    <lineage>
        <taxon>Eukaryota</taxon>
        <taxon>Fungi</taxon>
        <taxon>Dikarya</taxon>
        <taxon>Ascomycota</taxon>
        <taxon>Pezizomycotina</taxon>
        <taxon>Sordariomycetes</taxon>
        <taxon>Sordariomycetidae</taxon>
        <taxon>Sordariales</taxon>
        <taxon>Podosporaceae</taxon>
        <taxon>Cladorrhinum</taxon>
    </lineage>
</organism>
<evidence type="ECO:0000313" key="2">
    <source>
        <dbReference type="EMBL" id="KAK4460079.1"/>
    </source>
</evidence>
<protein>
    <recommendedName>
        <fullName evidence="4">BTB domain transcription factor</fullName>
    </recommendedName>
</protein>
<dbReference type="PANTHER" id="PTHR34776">
    <property type="entry name" value="F17F16.3 PROTEIN"/>
    <property type="match status" value="1"/>
</dbReference>
<evidence type="ECO:0008006" key="4">
    <source>
        <dbReference type="Google" id="ProtNLM"/>
    </source>
</evidence>
<dbReference type="AlphaFoldDB" id="A0AAV9HIT9"/>
<feature type="compositionally biased region" description="Low complexity" evidence="1">
    <location>
        <begin position="7"/>
        <end position="29"/>
    </location>
</feature>
<feature type="region of interest" description="Disordered" evidence="1">
    <location>
        <begin position="1"/>
        <end position="115"/>
    </location>
</feature>
<feature type="region of interest" description="Disordered" evidence="1">
    <location>
        <begin position="333"/>
        <end position="371"/>
    </location>
</feature>
<sequence>MTTSTRSSASKNQGNNSAGGAAPPASEAEPGSKHKVDEEGAPSPEAKRAKKEPQQKTIEETIGDKEETKNEQSPKEEDNAQESAAKGTPPATENKKQHNGGQGEGGAIEPHEAPESIPTSIVEKGIIYFFFRGRVGIDEPSEVSEVARSYIILRPIANDAKLVSGGTIGDAGNSRLCAIPKKVLPQSGKDRWISFVEKTGASFQQLKDEFLTSNDYVTKTAGTRHSPAATPIGEGVYAITSTGRESHLVYFLTLPEKLGEVQREIGLKEKGSFIISTRNPQYPAPKNAQLPKGPEYPKEILDEFRSLRWSPTQPKHLDHVNTQFLLVGESSGVDKALEPQKKDQEQGKDEPAEELERLEEADAERMKDLSSDDASRIFADLQAQAGEYPKLQTTF</sequence>
<dbReference type="PANTHER" id="PTHR34776:SF1">
    <property type="entry name" value="F17F16.3 PROTEIN"/>
    <property type="match status" value="1"/>
</dbReference>
<accession>A0AAV9HIT9</accession>
<proteinExistence type="predicted"/>
<reference evidence="2" key="1">
    <citation type="journal article" date="2023" name="Mol. Phylogenet. Evol.">
        <title>Genome-scale phylogeny and comparative genomics of the fungal order Sordariales.</title>
        <authorList>
            <person name="Hensen N."/>
            <person name="Bonometti L."/>
            <person name="Westerberg I."/>
            <person name="Brannstrom I.O."/>
            <person name="Guillou S."/>
            <person name="Cros-Aarteil S."/>
            <person name="Calhoun S."/>
            <person name="Haridas S."/>
            <person name="Kuo A."/>
            <person name="Mondo S."/>
            <person name="Pangilinan J."/>
            <person name="Riley R."/>
            <person name="LaButti K."/>
            <person name="Andreopoulos B."/>
            <person name="Lipzen A."/>
            <person name="Chen C."/>
            <person name="Yan M."/>
            <person name="Daum C."/>
            <person name="Ng V."/>
            <person name="Clum A."/>
            <person name="Steindorff A."/>
            <person name="Ohm R.A."/>
            <person name="Martin F."/>
            <person name="Silar P."/>
            <person name="Natvig D.O."/>
            <person name="Lalanne C."/>
            <person name="Gautier V."/>
            <person name="Ament-Velasquez S.L."/>
            <person name="Kruys A."/>
            <person name="Hutchinson M.I."/>
            <person name="Powell A.J."/>
            <person name="Barry K."/>
            <person name="Miller A.N."/>
            <person name="Grigoriev I.V."/>
            <person name="Debuchy R."/>
            <person name="Gladieux P."/>
            <person name="Hiltunen Thoren M."/>
            <person name="Johannesson H."/>
        </authorList>
    </citation>
    <scope>NUCLEOTIDE SEQUENCE</scope>
    <source>
        <strain evidence="2">PSN324</strain>
    </source>
</reference>
<name>A0AAV9HIT9_9PEZI</name>
<evidence type="ECO:0000313" key="3">
    <source>
        <dbReference type="Proteomes" id="UP001321749"/>
    </source>
</evidence>
<keyword evidence="3" id="KW-1185">Reference proteome</keyword>
<comment type="caution">
    <text evidence="2">The sequence shown here is derived from an EMBL/GenBank/DDBJ whole genome shotgun (WGS) entry which is preliminary data.</text>
</comment>
<evidence type="ECO:0000256" key="1">
    <source>
        <dbReference type="SAM" id="MobiDB-lite"/>
    </source>
</evidence>
<reference evidence="2" key="2">
    <citation type="submission" date="2023-06" db="EMBL/GenBank/DDBJ databases">
        <authorList>
            <consortium name="Lawrence Berkeley National Laboratory"/>
            <person name="Mondo S.J."/>
            <person name="Hensen N."/>
            <person name="Bonometti L."/>
            <person name="Westerberg I."/>
            <person name="Brannstrom I.O."/>
            <person name="Guillou S."/>
            <person name="Cros-Aarteil S."/>
            <person name="Calhoun S."/>
            <person name="Haridas S."/>
            <person name="Kuo A."/>
            <person name="Pangilinan J."/>
            <person name="Riley R."/>
            <person name="Labutti K."/>
            <person name="Andreopoulos B."/>
            <person name="Lipzen A."/>
            <person name="Chen C."/>
            <person name="Yanf M."/>
            <person name="Daum C."/>
            <person name="Ng V."/>
            <person name="Clum A."/>
            <person name="Steindorff A."/>
            <person name="Ohm R."/>
            <person name="Martin F."/>
            <person name="Silar P."/>
            <person name="Natvig D."/>
            <person name="Lalanne C."/>
            <person name="Gautier V."/>
            <person name="Ament-Velasquez S.L."/>
            <person name="Kruys A."/>
            <person name="Hutchinson M.I."/>
            <person name="Powell A.J."/>
            <person name="Barry K."/>
            <person name="Miller A.N."/>
            <person name="Grigoriev I.V."/>
            <person name="Debuchy R."/>
            <person name="Gladieux P."/>
            <person name="Thoren M.H."/>
            <person name="Johannesson H."/>
        </authorList>
    </citation>
    <scope>NUCLEOTIDE SEQUENCE</scope>
    <source>
        <strain evidence="2">PSN324</strain>
    </source>
</reference>
<feature type="compositionally biased region" description="Basic and acidic residues" evidence="1">
    <location>
        <begin position="45"/>
        <end position="78"/>
    </location>
</feature>
<dbReference type="Proteomes" id="UP001321749">
    <property type="component" value="Unassembled WGS sequence"/>
</dbReference>
<dbReference type="EMBL" id="MU865020">
    <property type="protein sequence ID" value="KAK4460079.1"/>
    <property type="molecule type" value="Genomic_DNA"/>
</dbReference>